<name>A0ACC3SI40_9PEZI</name>
<gene>
    <name evidence="1" type="ORF">M8818_002365</name>
</gene>
<organism evidence="1 2">
    <name type="scientific">Zalaria obscura</name>
    <dbReference type="NCBI Taxonomy" id="2024903"/>
    <lineage>
        <taxon>Eukaryota</taxon>
        <taxon>Fungi</taxon>
        <taxon>Dikarya</taxon>
        <taxon>Ascomycota</taxon>
        <taxon>Pezizomycotina</taxon>
        <taxon>Dothideomycetes</taxon>
        <taxon>Dothideomycetidae</taxon>
        <taxon>Dothideales</taxon>
        <taxon>Zalariaceae</taxon>
        <taxon>Zalaria</taxon>
    </lineage>
</organism>
<protein>
    <submittedName>
        <fullName evidence="1">Uncharacterized protein</fullName>
    </submittedName>
</protein>
<dbReference type="Proteomes" id="UP001320706">
    <property type="component" value="Unassembled WGS sequence"/>
</dbReference>
<dbReference type="EMBL" id="JAMKPW020000010">
    <property type="protein sequence ID" value="KAK8214782.1"/>
    <property type="molecule type" value="Genomic_DNA"/>
</dbReference>
<comment type="caution">
    <text evidence="1">The sequence shown here is derived from an EMBL/GenBank/DDBJ whole genome shotgun (WGS) entry which is preliminary data.</text>
</comment>
<keyword evidence="2" id="KW-1185">Reference proteome</keyword>
<sequence>MPEPIRSTSLGKITGSKTASKVDESGVSGGKQFNTLIAPTVEGSHPLTSVSGISTEATALALAPTQFSAIDAFDLDDARTDTTVASTSQGGDRAEIPPYPVDLNVDPEIPFECPYCYYIIKMRDIRQAHVLADLRAYSCTFEGCADYQHLYETRRDWFAHELEVHRKEWRCGLPVHPAFRSRKGFINHARAQDSLRLSSEQLEIHADMCERPVRDETMSCPLCTDDTEVLLNGEWSIKSKPTYVSKSKLKYHIGSHLERLALFALPPSYRSADEEDISSNAGIKASSRSSLSSTYSLPTVTDTESLTRLVTGWYQNCVKSHPLCGNLLDINTITKPRRLLGLADLDHVRVITTQDLTSPVYAFFSWVWGHGDCVKLTKSTEHQQSSAMLGIISHATIVIAADRNRSGSGFLGPYNTPLPEFHGDNVGPHGRRAWTVQDEVLARRYVSFGPREPTWRCSMRECCACEHPRSAEPVKWTKERWRTELVPEFSRRDLTYEADRLIALGALAQLFSTVTGVEYVCGLWKSDLLYDLLWCVVDPQHSSRANTYVAPTWSWASINGGASYSGLDGDPDQKHRSVIYEYDAVVNDCHATYPEGSGAYGLVEEALLLVDGYLAPTRHVQHDEFEVTFPSGDRNHTLNAHCQLDIAGEAQLQREIYFLPILTITTESKPNLWGLLLTHEQTAMKFRSQPRTSEERNVQQRKTNPRRPYTGTYQVYTPFLQKFLNGELSGYCIGKDEAYRTGDVGWLLPYPYILSCLLALSALQLVLFDLHLTRQYSHYHNVFPYARHHASSHPHSPGHARAGPREIRNARRHMVYSTTNQAHVSLSAIGDYRLVTHQRTRARLRRRPFLQHLRAARLPIALQKRQLHRRRPPGPHRRPDGKYVSRRIHGATKVKVPFDDLAQSGTKCLMGFGDPSPVQTTPPASKQTWCHYFIKPFGGTSTARGQNGMLPSGQITRPSALQDSLIILSGLLGRYGGARFCPRAVNTARTIGPYFL</sequence>
<proteinExistence type="predicted"/>
<evidence type="ECO:0000313" key="2">
    <source>
        <dbReference type="Proteomes" id="UP001320706"/>
    </source>
</evidence>
<evidence type="ECO:0000313" key="1">
    <source>
        <dbReference type="EMBL" id="KAK8214782.1"/>
    </source>
</evidence>
<reference evidence="1" key="1">
    <citation type="submission" date="2024-02" db="EMBL/GenBank/DDBJ databases">
        <title>Metagenome Assembled Genome of Zalaria obscura JY119.</title>
        <authorList>
            <person name="Vighnesh L."/>
            <person name="Jagadeeshwari U."/>
            <person name="Venkata Ramana C."/>
            <person name="Sasikala C."/>
        </authorList>
    </citation>
    <scope>NUCLEOTIDE SEQUENCE</scope>
    <source>
        <strain evidence="1">JY119</strain>
    </source>
</reference>
<accession>A0ACC3SI40</accession>